<dbReference type="EMBL" id="CP061336">
    <property type="protein sequence ID" value="QNU68887.1"/>
    <property type="molecule type" value="Genomic_DNA"/>
</dbReference>
<evidence type="ECO:0000313" key="2">
    <source>
        <dbReference type="EMBL" id="QNU68887.1"/>
    </source>
</evidence>
<proteinExistence type="predicted"/>
<dbReference type="GO" id="GO:0003677">
    <property type="term" value="F:DNA binding"/>
    <property type="evidence" value="ECO:0007669"/>
    <property type="project" value="InterPro"/>
</dbReference>
<dbReference type="Proteomes" id="UP000306409">
    <property type="component" value="Chromosome"/>
</dbReference>
<accession>A0A4U7JB37</accession>
<dbReference type="AlphaFoldDB" id="A0A4U7JB37"/>
<organism evidence="2 3">
    <name type="scientific">Ruminiclostridium herbifermentans</name>
    <dbReference type="NCBI Taxonomy" id="2488810"/>
    <lineage>
        <taxon>Bacteria</taxon>
        <taxon>Bacillati</taxon>
        <taxon>Bacillota</taxon>
        <taxon>Clostridia</taxon>
        <taxon>Eubacteriales</taxon>
        <taxon>Oscillospiraceae</taxon>
        <taxon>Ruminiclostridium</taxon>
    </lineage>
</organism>
<evidence type="ECO:0000313" key="3">
    <source>
        <dbReference type="Proteomes" id="UP000306409"/>
    </source>
</evidence>
<dbReference type="GO" id="GO:0006310">
    <property type="term" value="P:DNA recombination"/>
    <property type="evidence" value="ECO:0007669"/>
    <property type="project" value="UniProtKB-KW"/>
</dbReference>
<dbReference type="InterPro" id="IPR011010">
    <property type="entry name" value="DNA_brk_join_enz"/>
</dbReference>
<dbReference type="SUPFAM" id="SSF56349">
    <property type="entry name" value="DNA breaking-rejoining enzymes"/>
    <property type="match status" value="1"/>
</dbReference>
<keyword evidence="1" id="KW-0233">DNA recombination</keyword>
<keyword evidence="3" id="KW-1185">Reference proteome</keyword>
<sequence length="88" mass="10393">MIQKTKRYIPVSSSLYEVLEEYLSIRKFDNPDEYLFCTVYNNRLSTSTINKELKKYNRSRGVLQTGIHKYRHTFITNAVNNNTNALLL</sequence>
<name>A0A4U7JB37_9FIRM</name>
<protein>
    <submittedName>
        <fullName evidence="2">Tyrosine-type recombinase/integrase</fullName>
    </submittedName>
</protein>
<dbReference type="PROSITE" id="PS51898">
    <property type="entry name" value="TYR_RECOMBINASE"/>
    <property type="match status" value="1"/>
</dbReference>
<dbReference type="InterPro" id="IPR002104">
    <property type="entry name" value="Integrase_catalytic"/>
</dbReference>
<dbReference type="InterPro" id="IPR013762">
    <property type="entry name" value="Integrase-like_cat_sf"/>
</dbReference>
<reference evidence="2 3" key="1">
    <citation type="submission" date="2020-09" db="EMBL/GenBank/DDBJ databases">
        <title>Characterization and genome sequencing of Ruminiclostridium sp. nov. MA18.</title>
        <authorList>
            <person name="Rettenmaier R."/>
            <person name="Kowollik M.-L."/>
            <person name="Liebl W."/>
            <person name="Zverlov V."/>
        </authorList>
    </citation>
    <scope>NUCLEOTIDE SEQUENCE [LARGE SCALE GENOMIC DNA]</scope>
    <source>
        <strain evidence="2 3">MA18</strain>
    </source>
</reference>
<dbReference type="KEGG" id="rher:EHE19_013545"/>
<evidence type="ECO:0000256" key="1">
    <source>
        <dbReference type="ARBA" id="ARBA00023172"/>
    </source>
</evidence>
<dbReference type="GO" id="GO:0015074">
    <property type="term" value="P:DNA integration"/>
    <property type="evidence" value="ECO:0007669"/>
    <property type="project" value="InterPro"/>
</dbReference>
<gene>
    <name evidence="2" type="ORF">EHE19_013545</name>
</gene>
<dbReference type="Pfam" id="PF00589">
    <property type="entry name" value="Phage_integrase"/>
    <property type="match status" value="1"/>
</dbReference>
<dbReference type="Gene3D" id="1.10.443.10">
    <property type="entry name" value="Intergrase catalytic core"/>
    <property type="match status" value="1"/>
</dbReference>